<keyword evidence="7" id="KW-1015">Disulfide bond</keyword>
<comment type="similarity">
    <text evidence="3">Belongs to the RBT5 family.</text>
</comment>
<dbReference type="Pfam" id="PF05730">
    <property type="entry name" value="CFEM"/>
    <property type="match status" value="1"/>
</dbReference>
<dbReference type="EMBL" id="FJOG01000018">
    <property type="protein sequence ID" value="CZR61540.1"/>
    <property type="molecule type" value="Genomic_DNA"/>
</dbReference>
<evidence type="ECO:0000256" key="4">
    <source>
        <dbReference type="ARBA" id="ARBA00022525"/>
    </source>
</evidence>
<sequence length="258" mass="25536">MKSSIVSLLVLASSTGTFATPWGPGVGGGWGNWPSCASSCMSTFTSGNCAGDGACFCKDTALIQNANSCINGSSCSASDKATVFTNIAQLCVDVGVTLTAAPESSAAATATSNSAWTGGPWSAAWGSNGGPGYGPFGGNWGPWGSSGAWTAGPWSAWWDGSACPSDAWTGWTSGTWSSNAPWTSWSACTATTTASSVYTTTVSGSVITSTSFGIKVAEATATGTGAIATSTKTGSAANNAAKIGLSFVVVTFVAIVQG</sequence>
<dbReference type="InterPro" id="IPR008427">
    <property type="entry name" value="Extracellular_membr_CFEM_dom"/>
</dbReference>
<evidence type="ECO:0000256" key="7">
    <source>
        <dbReference type="ARBA" id="ARBA00023157"/>
    </source>
</evidence>
<dbReference type="OrthoDB" id="3946332at2759"/>
<feature type="binding site" description="axial binding residue" evidence="9">
    <location>
        <position position="52"/>
    </location>
    <ligand>
        <name>heme</name>
        <dbReference type="ChEBI" id="CHEBI:30413"/>
    </ligand>
    <ligandPart>
        <name>Fe</name>
        <dbReference type="ChEBI" id="CHEBI:18248"/>
    </ligandPart>
</feature>
<evidence type="ECO:0000313" key="13">
    <source>
        <dbReference type="Proteomes" id="UP000184330"/>
    </source>
</evidence>
<evidence type="ECO:0000256" key="2">
    <source>
        <dbReference type="ARBA" id="ARBA00004613"/>
    </source>
</evidence>
<keyword evidence="6 10" id="KW-0732">Signal</keyword>
<evidence type="ECO:0000256" key="3">
    <source>
        <dbReference type="ARBA" id="ARBA00010031"/>
    </source>
</evidence>
<evidence type="ECO:0000259" key="11">
    <source>
        <dbReference type="PROSITE" id="PS52012"/>
    </source>
</evidence>
<keyword evidence="8" id="KW-0449">Lipoprotein</keyword>
<dbReference type="Proteomes" id="UP000184330">
    <property type="component" value="Unassembled WGS sequence"/>
</dbReference>
<gene>
    <name evidence="12" type="ORF">PAC_11437</name>
</gene>
<reference evidence="12 13" key="1">
    <citation type="submission" date="2016-03" db="EMBL/GenBank/DDBJ databases">
        <authorList>
            <person name="Ploux O."/>
        </authorList>
    </citation>
    <scope>NUCLEOTIDE SEQUENCE [LARGE SCALE GENOMIC DNA]</scope>
    <source>
        <strain evidence="12 13">UAMH 11012</strain>
    </source>
</reference>
<name>A0A1L7X946_9HELO</name>
<keyword evidence="13" id="KW-1185">Reference proteome</keyword>
<feature type="signal peptide" evidence="10">
    <location>
        <begin position="1"/>
        <end position="19"/>
    </location>
</feature>
<evidence type="ECO:0000256" key="6">
    <source>
        <dbReference type="ARBA" id="ARBA00022729"/>
    </source>
</evidence>
<evidence type="ECO:0000256" key="10">
    <source>
        <dbReference type="SAM" id="SignalP"/>
    </source>
</evidence>
<evidence type="ECO:0000256" key="1">
    <source>
        <dbReference type="ARBA" id="ARBA00004589"/>
    </source>
</evidence>
<organism evidence="12 13">
    <name type="scientific">Phialocephala subalpina</name>
    <dbReference type="NCBI Taxonomy" id="576137"/>
    <lineage>
        <taxon>Eukaryota</taxon>
        <taxon>Fungi</taxon>
        <taxon>Dikarya</taxon>
        <taxon>Ascomycota</taxon>
        <taxon>Pezizomycotina</taxon>
        <taxon>Leotiomycetes</taxon>
        <taxon>Helotiales</taxon>
        <taxon>Mollisiaceae</taxon>
        <taxon>Phialocephala</taxon>
        <taxon>Phialocephala fortinii species complex</taxon>
    </lineage>
</organism>
<keyword evidence="5" id="KW-0336">GPI-anchor</keyword>
<evidence type="ECO:0000256" key="9">
    <source>
        <dbReference type="PROSITE-ProRule" id="PRU01356"/>
    </source>
</evidence>
<dbReference type="STRING" id="576137.A0A1L7X946"/>
<keyword evidence="9" id="KW-0408">Iron</keyword>
<feature type="domain" description="CFEM" evidence="11">
    <location>
        <begin position="1"/>
        <end position="116"/>
    </location>
</feature>
<keyword evidence="4" id="KW-0964">Secreted</keyword>
<dbReference type="AlphaFoldDB" id="A0A1L7X946"/>
<keyword evidence="9" id="KW-0479">Metal-binding</keyword>
<accession>A0A1L7X946</accession>
<protein>
    <recommendedName>
        <fullName evidence="11">CFEM domain-containing protein</fullName>
    </recommendedName>
</protein>
<evidence type="ECO:0000313" key="12">
    <source>
        <dbReference type="EMBL" id="CZR61540.1"/>
    </source>
</evidence>
<keyword evidence="5" id="KW-0472">Membrane</keyword>
<dbReference type="GO" id="GO:0098552">
    <property type="term" value="C:side of membrane"/>
    <property type="evidence" value="ECO:0007669"/>
    <property type="project" value="UniProtKB-KW"/>
</dbReference>
<comment type="caution">
    <text evidence="9">Lacks conserved residue(s) required for the propagation of feature annotation.</text>
</comment>
<evidence type="ECO:0000256" key="5">
    <source>
        <dbReference type="ARBA" id="ARBA00022622"/>
    </source>
</evidence>
<comment type="subcellular location">
    <subcellularLocation>
        <location evidence="1">Membrane</location>
        <topology evidence="1">Lipid-anchor</topology>
        <topology evidence="1">GPI-anchor</topology>
    </subcellularLocation>
    <subcellularLocation>
        <location evidence="2">Secreted</location>
    </subcellularLocation>
</comment>
<keyword evidence="5" id="KW-0325">Glycoprotein</keyword>
<proteinExistence type="inferred from homology"/>
<keyword evidence="9" id="KW-0349">Heme</keyword>
<dbReference type="GO" id="GO:0005576">
    <property type="term" value="C:extracellular region"/>
    <property type="evidence" value="ECO:0007669"/>
    <property type="project" value="UniProtKB-SubCell"/>
</dbReference>
<dbReference type="GO" id="GO:0046872">
    <property type="term" value="F:metal ion binding"/>
    <property type="evidence" value="ECO:0007669"/>
    <property type="project" value="UniProtKB-UniRule"/>
</dbReference>
<feature type="chain" id="PRO_5012634577" description="CFEM domain-containing protein" evidence="10">
    <location>
        <begin position="20"/>
        <end position="258"/>
    </location>
</feature>
<evidence type="ECO:0000256" key="8">
    <source>
        <dbReference type="ARBA" id="ARBA00023288"/>
    </source>
</evidence>
<dbReference type="PROSITE" id="PS52012">
    <property type="entry name" value="CFEM"/>
    <property type="match status" value="1"/>
</dbReference>